<gene>
    <name evidence="9" type="ORF">JOC77_004346</name>
</gene>
<dbReference type="PANTHER" id="PTHR30561">
    <property type="entry name" value="SMR FAMILY PROTON-DEPENDENT DRUG EFFLUX TRANSPORTER SUGE"/>
    <property type="match status" value="1"/>
</dbReference>
<organism evidence="9 10">
    <name type="scientific">Peribacillus deserti</name>
    <dbReference type="NCBI Taxonomy" id="673318"/>
    <lineage>
        <taxon>Bacteria</taxon>
        <taxon>Bacillati</taxon>
        <taxon>Bacillota</taxon>
        <taxon>Bacilli</taxon>
        <taxon>Bacillales</taxon>
        <taxon>Bacillaceae</taxon>
        <taxon>Peribacillus</taxon>
    </lineage>
</organism>
<dbReference type="RefSeq" id="WP_204548496.1">
    <property type="nucleotide sequence ID" value="NZ_JAFBFI010000043.1"/>
</dbReference>
<evidence type="ECO:0000256" key="2">
    <source>
        <dbReference type="ARBA" id="ARBA00022448"/>
    </source>
</evidence>
<evidence type="ECO:0000256" key="7">
    <source>
        <dbReference type="RuleBase" id="RU003942"/>
    </source>
</evidence>
<keyword evidence="5 8" id="KW-1133">Transmembrane helix</keyword>
<evidence type="ECO:0000256" key="6">
    <source>
        <dbReference type="ARBA" id="ARBA00023136"/>
    </source>
</evidence>
<protein>
    <submittedName>
        <fullName evidence="9">Paired small multidrug resistance pump</fullName>
    </submittedName>
</protein>
<comment type="caution">
    <text evidence="9">The sequence shown here is derived from an EMBL/GenBank/DDBJ whole genome shotgun (WGS) entry which is preliminary data.</text>
</comment>
<evidence type="ECO:0000256" key="5">
    <source>
        <dbReference type="ARBA" id="ARBA00022989"/>
    </source>
</evidence>
<feature type="transmembrane region" description="Helical" evidence="8">
    <location>
        <begin position="31"/>
        <end position="50"/>
    </location>
</feature>
<evidence type="ECO:0000256" key="1">
    <source>
        <dbReference type="ARBA" id="ARBA00004651"/>
    </source>
</evidence>
<proteinExistence type="inferred from homology"/>
<dbReference type="Proteomes" id="UP000823486">
    <property type="component" value="Unassembled WGS sequence"/>
</dbReference>
<evidence type="ECO:0000313" key="10">
    <source>
        <dbReference type="Proteomes" id="UP000823486"/>
    </source>
</evidence>
<dbReference type="InterPro" id="IPR037185">
    <property type="entry name" value="EmrE-like"/>
</dbReference>
<dbReference type="SUPFAM" id="SSF103481">
    <property type="entry name" value="Multidrug resistance efflux transporter EmrE"/>
    <property type="match status" value="1"/>
</dbReference>
<keyword evidence="3" id="KW-1003">Cell membrane</keyword>
<comment type="subcellular location">
    <subcellularLocation>
        <location evidence="1 7">Cell membrane</location>
        <topology evidence="1 7">Multi-pass membrane protein</topology>
    </subcellularLocation>
</comment>
<dbReference type="InterPro" id="IPR045324">
    <property type="entry name" value="Small_multidrug_res"/>
</dbReference>
<keyword evidence="2" id="KW-0813">Transport</keyword>
<evidence type="ECO:0000256" key="4">
    <source>
        <dbReference type="ARBA" id="ARBA00022692"/>
    </source>
</evidence>
<keyword evidence="6 8" id="KW-0472">Membrane</keyword>
<evidence type="ECO:0000256" key="8">
    <source>
        <dbReference type="SAM" id="Phobius"/>
    </source>
</evidence>
<sequence length="104" mass="11200">MGWIFLVIAGIFEVVGVMGMNLVNKFGNVKSYMILIIGLILSFGSLALAMESLPLGLSYAIWTGIGTIGGTIIGMLFYDEPKEWKRISFIGIILAAVIGLKLTS</sequence>
<reference evidence="9 10" key="1">
    <citation type="submission" date="2021-01" db="EMBL/GenBank/DDBJ databases">
        <title>Genomic Encyclopedia of Type Strains, Phase IV (KMG-IV): sequencing the most valuable type-strain genomes for metagenomic binning, comparative biology and taxonomic classification.</title>
        <authorList>
            <person name="Goeker M."/>
        </authorList>
    </citation>
    <scope>NUCLEOTIDE SEQUENCE [LARGE SCALE GENOMIC DNA]</scope>
    <source>
        <strain evidence="9 10">DSM 105482</strain>
    </source>
</reference>
<comment type="similarity">
    <text evidence="7">Belongs to the drug/metabolite transporter (DMT) superfamily. Small multidrug resistance (SMR) (TC 2.A.7.1) family.</text>
</comment>
<accession>A0ABS2QNW9</accession>
<feature type="transmembrane region" description="Helical" evidence="8">
    <location>
        <begin position="6"/>
        <end position="24"/>
    </location>
</feature>
<keyword evidence="4 7" id="KW-0812">Transmembrane</keyword>
<name>A0ABS2QNW9_9BACI</name>
<feature type="transmembrane region" description="Helical" evidence="8">
    <location>
        <begin position="56"/>
        <end position="78"/>
    </location>
</feature>
<dbReference type="Gene3D" id="1.10.3730.20">
    <property type="match status" value="1"/>
</dbReference>
<evidence type="ECO:0000256" key="3">
    <source>
        <dbReference type="ARBA" id="ARBA00022475"/>
    </source>
</evidence>
<dbReference type="InterPro" id="IPR000390">
    <property type="entry name" value="Small_drug/metabolite_transptr"/>
</dbReference>
<evidence type="ECO:0000313" key="9">
    <source>
        <dbReference type="EMBL" id="MBM7694867.1"/>
    </source>
</evidence>
<dbReference type="PANTHER" id="PTHR30561:SF0">
    <property type="entry name" value="GUANIDINIUM EXPORTER"/>
    <property type="match status" value="1"/>
</dbReference>
<dbReference type="Pfam" id="PF00893">
    <property type="entry name" value="Multi_Drug_Res"/>
    <property type="match status" value="1"/>
</dbReference>
<dbReference type="EMBL" id="JAFBFI010000043">
    <property type="protein sequence ID" value="MBM7694867.1"/>
    <property type="molecule type" value="Genomic_DNA"/>
</dbReference>
<keyword evidence="10" id="KW-1185">Reference proteome</keyword>